<evidence type="ECO:0000256" key="5">
    <source>
        <dbReference type="ARBA" id="ARBA00022598"/>
    </source>
</evidence>
<protein>
    <submittedName>
        <fullName evidence="10">Non-ribosomal peptide synthetase</fullName>
    </submittedName>
</protein>
<keyword evidence="3" id="KW-0596">Phosphopantetheine</keyword>
<evidence type="ECO:0000256" key="4">
    <source>
        <dbReference type="ARBA" id="ARBA00022553"/>
    </source>
</evidence>
<dbReference type="Pfam" id="PF00501">
    <property type="entry name" value="AMP-binding"/>
    <property type="match status" value="1"/>
</dbReference>
<evidence type="ECO:0000256" key="8">
    <source>
        <dbReference type="ARBA" id="ARBA00023268"/>
    </source>
</evidence>
<dbReference type="Gene3D" id="2.30.38.10">
    <property type="entry name" value="Luciferase, Domain 3"/>
    <property type="match status" value="1"/>
</dbReference>
<dbReference type="Gene3D" id="3.40.50.980">
    <property type="match status" value="2"/>
</dbReference>
<gene>
    <name evidence="10" type="ORF">ACFSX3_15575</name>
</gene>
<sequence length="1490" mass="168987">MMQYKLTQPQTRIWNNEKIHGNPAMHNILGLVRIRKNLSLEKLSQAIELFIANHAGVTLQINEQNGEPVQIFKPYEPAQIDFFDFSSTDNPAAGFEQWIDRLRQTSFTLLNGPLFYFAMFRIGSFDMGYVGKFHHIIADGWSLQIAGESIARYYSELVNEMPSSVEAVPSYVDAIEQEQIYLQSERFLKNRSFWNEKFAILPETMAMANHLETAASRKTWTLESGLSAEIRTFIAEHRLSLNSLFISSVLIYMHVVMNEDDAIIGTPVLNRSGRKEKHTFGMFASTMPFRKTITETAEIGVFLKETARELMGCYVHQKYPYNLLAGDLNLQKHGHAALFDLCVNYYSIKFSPEFDGSPYENTEIFNGNQPYKLQIVIRDWEENGKIAVDLDYRIQEYSEIQVDKLGEQLLNIIRFIISQPQSRICDIPLLSPLECHELTYNVNATFCPYPSADIITRLFEAQAERAGLQTACRMGDAAISYNTLNEQANRLARFLRRMRIGPGSVVGIASPHSFELITAILAVLKAGGAFLPLDPESPASRIRYMLEDSGAVLVLRDETLTGSFSSPVEEYMLQDAAIYEADGSNLSPVSGPGDLAYIIYTSGSTGQPKGVMVHHQGLVNYICWANKTYTDQEREVFALYSSVAFDLTITSIFTPLIGGHQIVIYRDDRSEFVLERIIQDQVASIIKLTPAHLLLLQDINFDRTNVRTFIVGGENLKVSLAKSIYEKFRRNINIYNEYGPTETVVGCMIHHYDYDQDQRSSVPIGLPADNVMIYILDRYLRPAPVLTKGELYISGDGVALGYRNKPELTAQKFVDNPFIPGKKMYRTGDAGMWLENGVMEYKGRMDSQVKIRGYRIELGEIANVLSEYTGILQTAIKLLEPDNGSKYICAYYQSNQEINQEDVEHYLYSRLPGYMVPHHLMRIPSFPLTPNGKIDVKQLPVPSINQHLDTAPAKARDQRETILAAVWREVLELPAVGVFDDFYTLGGDSIKAIQIASRLNQQGIQMLAKDIMTYRNIAKLATHTVTPKPSPAHSVAAGEIRLTPIVSWFLNLQLTDPHRYTQSVLLRLTEPATASILEQSFRKLIAHHDIFRLSYTPERGLFYNDDLSQKHFCLHLHTSGLNGTASKADQRLNTFNQLVGELNISKRLPIQAALIEYPDQRQELLIVAHHLVIDGVSWRIILEDLFNTYHSMQEGKDIMLPDKSDSYQEYAAAVQALSESESIYQEREYWLEAAGYRTKLPLPSGIKTSSYASRQTMTGELSEGATEALQREGVRVFRADAQVMLLAALSVTLSDWAGLDDFTYEIEHHGRHLDALDVSRTVGWFTTIYPLRIRVQGTFEELIHHVKTQIHSVPNYGMGYGVLKYLTGGLPRDKEPSQVRFNYLGNFDSQPMNDNYIYVHDTVLPAMGEQEALTPVIELNCMIAEHKLHYSIQYSREIYNRESMEEFNRLYSANLLRLIDLASSQTCISFSPSDFEWAGISQQDLDKLFE</sequence>
<dbReference type="InterPro" id="IPR010071">
    <property type="entry name" value="AA_adenyl_dom"/>
</dbReference>
<dbReference type="InterPro" id="IPR010060">
    <property type="entry name" value="NRPS_synth"/>
</dbReference>
<dbReference type="EMBL" id="JBHUKY010000025">
    <property type="protein sequence ID" value="MFD2411311.1"/>
    <property type="molecule type" value="Genomic_DNA"/>
</dbReference>
<dbReference type="InterPro" id="IPR036736">
    <property type="entry name" value="ACP-like_sf"/>
</dbReference>
<keyword evidence="4" id="KW-0597">Phosphoprotein</keyword>
<evidence type="ECO:0000256" key="6">
    <source>
        <dbReference type="ARBA" id="ARBA00022737"/>
    </source>
</evidence>
<dbReference type="PROSITE" id="PS50075">
    <property type="entry name" value="CARRIER"/>
    <property type="match status" value="1"/>
</dbReference>
<evidence type="ECO:0000256" key="3">
    <source>
        <dbReference type="ARBA" id="ARBA00022450"/>
    </source>
</evidence>
<organism evidence="10 11">
    <name type="scientific">Paenibacillus rhizoplanae</name>
    <dbReference type="NCBI Taxonomy" id="1917181"/>
    <lineage>
        <taxon>Bacteria</taxon>
        <taxon>Bacillati</taxon>
        <taxon>Bacillota</taxon>
        <taxon>Bacilli</taxon>
        <taxon>Bacillales</taxon>
        <taxon>Paenibacillaceae</taxon>
        <taxon>Paenibacillus</taxon>
    </lineage>
</organism>
<dbReference type="Pfam" id="PF00668">
    <property type="entry name" value="Condensation"/>
    <property type="match status" value="2"/>
</dbReference>
<evidence type="ECO:0000313" key="10">
    <source>
        <dbReference type="EMBL" id="MFD2411311.1"/>
    </source>
</evidence>
<dbReference type="InterPro" id="IPR009081">
    <property type="entry name" value="PP-bd_ACP"/>
</dbReference>
<dbReference type="PROSITE" id="PS00455">
    <property type="entry name" value="AMP_BINDING"/>
    <property type="match status" value="1"/>
</dbReference>
<keyword evidence="8" id="KW-0511">Multifunctional enzyme</keyword>
<dbReference type="NCBIfam" id="TIGR01733">
    <property type="entry name" value="AA-adenyl-dom"/>
    <property type="match status" value="1"/>
</dbReference>
<dbReference type="InterPro" id="IPR020459">
    <property type="entry name" value="AMP-binding"/>
</dbReference>
<keyword evidence="11" id="KW-1185">Reference proteome</keyword>
<dbReference type="InterPro" id="IPR023213">
    <property type="entry name" value="CAT-like_dom_sf"/>
</dbReference>
<reference evidence="11" key="1">
    <citation type="journal article" date="2019" name="Int. J. Syst. Evol. Microbiol.">
        <title>The Global Catalogue of Microorganisms (GCM) 10K type strain sequencing project: providing services to taxonomists for standard genome sequencing and annotation.</title>
        <authorList>
            <consortium name="The Broad Institute Genomics Platform"/>
            <consortium name="The Broad Institute Genome Sequencing Center for Infectious Disease"/>
            <person name="Wu L."/>
            <person name="Ma J."/>
        </authorList>
    </citation>
    <scope>NUCLEOTIDE SEQUENCE [LARGE SCALE GENOMIC DNA]</scope>
    <source>
        <strain evidence="11">CCM 8725</strain>
    </source>
</reference>
<dbReference type="PRINTS" id="PR00154">
    <property type="entry name" value="AMPBINDING"/>
</dbReference>
<dbReference type="Proteomes" id="UP001597448">
    <property type="component" value="Unassembled WGS sequence"/>
</dbReference>
<dbReference type="InterPro" id="IPR045851">
    <property type="entry name" value="AMP-bd_C_sf"/>
</dbReference>
<evidence type="ECO:0000256" key="7">
    <source>
        <dbReference type="ARBA" id="ARBA00023194"/>
    </source>
</evidence>
<keyword evidence="7" id="KW-0045">Antibiotic biosynthesis</keyword>
<evidence type="ECO:0000259" key="9">
    <source>
        <dbReference type="PROSITE" id="PS50075"/>
    </source>
</evidence>
<dbReference type="InterPro" id="IPR020845">
    <property type="entry name" value="AMP-binding_CS"/>
</dbReference>
<accession>A0ABW5FBJ9</accession>
<dbReference type="Gene3D" id="3.30.559.30">
    <property type="entry name" value="Nonribosomal peptide synthetase, condensation domain"/>
    <property type="match status" value="2"/>
</dbReference>
<dbReference type="PROSITE" id="PS00012">
    <property type="entry name" value="PHOSPHOPANTETHEINE"/>
    <property type="match status" value="1"/>
</dbReference>
<dbReference type="InterPro" id="IPR001242">
    <property type="entry name" value="Condensation_dom"/>
</dbReference>
<dbReference type="SUPFAM" id="SSF52777">
    <property type="entry name" value="CoA-dependent acyltransferases"/>
    <property type="match status" value="4"/>
</dbReference>
<name>A0ABW5FBJ9_9BACL</name>
<dbReference type="Gene3D" id="1.10.1200.10">
    <property type="entry name" value="ACP-like"/>
    <property type="match status" value="1"/>
</dbReference>
<dbReference type="NCBIfam" id="TIGR01720">
    <property type="entry name" value="NRPS-para261"/>
    <property type="match status" value="1"/>
</dbReference>
<dbReference type="InterPro" id="IPR000873">
    <property type="entry name" value="AMP-dep_synth/lig_dom"/>
</dbReference>
<dbReference type="SUPFAM" id="SSF47336">
    <property type="entry name" value="ACP-like"/>
    <property type="match status" value="1"/>
</dbReference>
<proteinExistence type="inferred from homology"/>
<feature type="domain" description="Carrier" evidence="9">
    <location>
        <begin position="954"/>
        <end position="1028"/>
    </location>
</feature>
<evidence type="ECO:0000256" key="1">
    <source>
        <dbReference type="ARBA" id="ARBA00001957"/>
    </source>
</evidence>
<dbReference type="Gene3D" id="3.30.559.10">
    <property type="entry name" value="Chloramphenicol acetyltransferase-like domain"/>
    <property type="match status" value="2"/>
</dbReference>
<comment type="cofactor">
    <cofactor evidence="1">
        <name>pantetheine 4'-phosphate</name>
        <dbReference type="ChEBI" id="CHEBI:47942"/>
    </cofactor>
</comment>
<dbReference type="InterPro" id="IPR006162">
    <property type="entry name" value="Ppantetheine_attach_site"/>
</dbReference>
<comment type="similarity">
    <text evidence="2">Belongs to the ATP-dependent AMP-binding enzyme family.</text>
</comment>
<dbReference type="PANTHER" id="PTHR45527:SF1">
    <property type="entry name" value="FATTY ACID SYNTHASE"/>
    <property type="match status" value="1"/>
</dbReference>
<dbReference type="RefSeq" id="WP_209993097.1">
    <property type="nucleotide sequence ID" value="NZ_JBHSVQ010000001.1"/>
</dbReference>
<dbReference type="SUPFAM" id="SSF56801">
    <property type="entry name" value="Acetyl-CoA synthetase-like"/>
    <property type="match status" value="1"/>
</dbReference>
<dbReference type="Gene3D" id="3.30.300.30">
    <property type="match status" value="1"/>
</dbReference>
<dbReference type="Pfam" id="PF00550">
    <property type="entry name" value="PP-binding"/>
    <property type="match status" value="1"/>
</dbReference>
<keyword evidence="6" id="KW-0677">Repeat</keyword>
<evidence type="ECO:0000313" key="11">
    <source>
        <dbReference type="Proteomes" id="UP001597448"/>
    </source>
</evidence>
<keyword evidence="5" id="KW-0436">Ligase</keyword>
<evidence type="ECO:0000256" key="2">
    <source>
        <dbReference type="ARBA" id="ARBA00006432"/>
    </source>
</evidence>
<dbReference type="PANTHER" id="PTHR45527">
    <property type="entry name" value="NONRIBOSOMAL PEPTIDE SYNTHETASE"/>
    <property type="match status" value="1"/>
</dbReference>
<comment type="caution">
    <text evidence="10">The sequence shown here is derived from an EMBL/GenBank/DDBJ whole genome shotgun (WGS) entry which is preliminary data.</text>
</comment>